<dbReference type="InterPro" id="IPR050300">
    <property type="entry name" value="GDXG_lipolytic_enzyme"/>
</dbReference>
<dbReference type="VEuPathDB" id="FungiDB:Z519_00924"/>
<reference evidence="3" key="1">
    <citation type="submission" date="2015-01" db="EMBL/GenBank/DDBJ databases">
        <title>The Genome Sequence of Cladophialophora bantiana CBS 173.52.</title>
        <authorList>
            <consortium name="The Broad Institute Genomics Platform"/>
            <person name="Cuomo C."/>
            <person name="de Hoog S."/>
            <person name="Gorbushina A."/>
            <person name="Stielow B."/>
            <person name="Teixiera M."/>
            <person name="Abouelleil A."/>
            <person name="Chapman S.B."/>
            <person name="Priest M."/>
            <person name="Young S.K."/>
            <person name="Wortman J."/>
            <person name="Nusbaum C."/>
            <person name="Birren B."/>
        </authorList>
    </citation>
    <scope>NUCLEOTIDE SEQUENCE [LARGE SCALE GENOMIC DNA]</scope>
    <source>
        <strain evidence="3">CBS 173.52</strain>
    </source>
</reference>
<evidence type="ECO:0000313" key="4">
    <source>
        <dbReference type="Proteomes" id="UP000053789"/>
    </source>
</evidence>
<dbReference type="EMBL" id="KN846980">
    <property type="protein sequence ID" value="KIW99261.1"/>
    <property type="molecule type" value="Genomic_DNA"/>
</dbReference>
<evidence type="ECO:0000259" key="2">
    <source>
        <dbReference type="Pfam" id="PF07859"/>
    </source>
</evidence>
<gene>
    <name evidence="3" type="ORF">Z519_00924</name>
</gene>
<protein>
    <recommendedName>
        <fullName evidence="2">Alpha/beta hydrolase fold-3 domain-containing protein</fullName>
    </recommendedName>
</protein>
<dbReference type="InterPro" id="IPR013094">
    <property type="entry name" value="AB_hydrolase_3"/>
</dbReference>
<accession>A0A0D2FAW2</accession>
<evidence type="ECO:0000256" key="1">
    <source>
        <dbReference type="ARBA" id="ARBA00022801"/>
    </source>
</evidence>
<dbReference type="RefSeq" id="XP_016625930.1">
    <property type="nucleotide sequence ID" value="XM_016758681.1"/>
</dbReference>
<dbReference type="GO" id="GO:0016787">
    <property type="term" value="F:hydrolase activity"/>
    <property type="evidence" value="ECO:0007669"/>
    <property type="project" value="UniProtKB-KW"/>
</dbReference>
<dbReference type="Pfam" id="PF07859">
    <property type="entry name" value="Abhydrolase_3"/>
    <property type="match status" value="1"/>
</dbReference>
<dbReference type="Proteomes" id="UP000053789">
    <property type="component" value="Unassembled WGS sequence"/>
</dbReference>
<proteinExistence type="predicted"/>
<keyword evidence="4" id="KW-1185">Reference proteome</keyword>
<sequence>MSQTTTPLKYAWLSQVDPVWAPIQQECDALFRVFWDLPAERYQEAWKSNPLVMPAGTPMDLEVTFQTIPFRDGYEAELKIYKNAEKLKAMGKKGESAPLMLVAHGGGWMMGDHAIEEGVCRYTAKETGTVVVSVNYRLAPKYRFPQQVNDYYDSLKWCKSNASILGIDPSMIITCGSSAGGNMAAVLPIMARDQNERGIIGQLLNSPVLCHPKYFPRDKGYEYNSFQQNKHSSILGEENMLNCWSEYYPNTGPDVYANPLLVESVEGLPPTLIQISGMDPLRDEEFAFADRLKEASIPVDVEVFPGLPHGFYTFPQLEATTKYFKQSAAWVKKLLASKGWDA</sequence>
<organism evidence="3 4">
    <name type="scientific">Cladophialophora bantiana (strain ATCC 10958 / CBS 173.52 / CDC B-1940 / NIH 8579)</name>
    <name type="common">Xylohypha bantiana</name>
    <dbReference type="NCBI Taxonomy" id="1442370"/>
    <lineage>
        <taxon>Eukaryota</taxon>
        <taxon>Fungi</taxon>
        <taxon>Dikarya</taxon>
        <taxon>Ascomycota</taxon>
        <taxon>Pezizomycotina</taxon>
        <taxon>Eurotiomycetes</taxon>
        <taxon>Chaetothyriomycetidae</taxon>
        <taxon>Chaetothyriales</taxon>
        <taxon>Herpotrichiellaceae</taxon>
        <taxon>Cladophialophora</taxon>
    </lineage>
</organism>
<dbReference type="HOGENOM" id="CLU_012494_6_3_1"/>
<dbReference type="GeneID" id="27693852"/>
<dbReference type="SUPFAM" id="SSF53474">
    <property type="entry name" value="alpha/beta-Hydrolases"/>
    <property type="match status" value="1"/>
</dbReference>
<dbReference type="Gene3D" id="3.40.50.1820">
    <property type="entry name" value="alpha/beta hydrolase"/>
    <property type="match status" value="1"/>
</dbReference>
<dbReference type="OrthoDB" id="408631at2759"/>
<dbReference type="AlphaFoldDB" id="A0A0D2FAW2"/>
<keyword evidence="1" id="KW-0378">Hydrolase</keyword>
<dbReference type="PANTHER" id="PTHR48081:SF8">
    <property type="entry name" value="ALPHA_BETA HYDROLASE FOLD-3 DOMAIN-CONTAINING PROTEIN-RELATED"/>
    <property type="match status" value="1"/>
</dbReference>
<evidence type="ECO:0000313" key="3">
    <source>
        <dbReference type="EMBL" id="KIW99261.1"/>
    </source>
</evidence>
<dbReference type="InterPro" id="IPR029058">
    <property type="entry name" value="AB_hydrolase_fold"/>
</dbReference>
<name>A0A0D2FAW2_CLAB1</name>
<dbReference type="PANTHER" id="PTHR48081">
    <property type="entry name" value="AB HYDROLASE SUPERFAMILY PROTEIN C4A8.06C"/>
    <property type="match status" value="1"/>
</dbReference>
<feature type="domain" description="Alpha/beta hydrolase fold-3" evidence="2">
    <location>
        <begin position="101"/>
        <end position="312"/>
    </location>
</feature>